<dbReference type="EMBL" id="BMPQ01000035">
    <property type="protein sequence ID" value="GGL08047.1"/>
    <property type="molecule type" value="Genomic_DNA"/>
</dbReference>
<dbReference type="RefSeq" id="WP_189326738.1">
    <property type="nucleotide sequence ID" value="NZ_BMPQ01000035.1"/>
</dbReference>
<evidence type="ECO:0000313" key="2">
    <source>
        <dbReference type="EMBL" id="GGL08047.1"/>
    </source>
</evidence>
<name>A0A917RH82_9ACTN</name>
<dbReference type="SUPFAM" id="SSF117856">
    <property type="entry name" value="AF0104/ALDC/Ptd012-like"/>
    <property type="match status" value="1"/>
</dbReference>
<dbReference type="PANTHER" id="PTHR34988">
    <property type="entry name" value="PROTEIN, PUTATIVE-RELATED"/>
    <property type="match status" value="1"/>
</dbReference>
<evidence type="ECO:0000259" key="1">
    <source>
        <dbReference type="PROSITE" id="PS51742"/>
    </source>
</evidence>
<dbReference type="AlphaFoldDB" id="A0A917RH82"/>
<gene>
    <name evidence="2" type="ORF">GCM10010094_81090</name>
</gene>
<keyword evidence="3" id="KW-1185">Reference proteome</keyword>
<sequence length="141" mass="15424">MLTRLLGEAPQPVGDTEQRSYSVVLDPGEEVVEQLAAFAREEEITQASFQAIGGFQQTTLAYFNVETKTFDEIPVPEHQVEVLSLTGEITRDGEDPNVHIHAVLGRPDGSTLGGHLLRGVVRPVLIVTLTESAHRPGPHHR</sequence>
<reference evidence="2" key="2">
    <citation type="submission" date="2020-09" db="EMBL/GenBank/DDBJ databases">
        <authorList>
            <person name="Sun Q."/>
            <person name="Ohkuma M."/>
        </authorList>
    </citation>
    <scope>NUCLEOTIDE SEQUENCE</scope>
    <source>
        <strain evidence="2">JCM 3035</strain>
    </source>
</reference>
<protein>
    <recommendedName>
        <fullName evidence="1">PPC domain-containing protein</fullName>
    </recommendedName>
</protein>
<reference evidence="2" key="1">
    <citation type="journal article" date="2014" name="Int. J. Syst. Evol. Microbiol.">
        <title>Complete genome sequence of Corynebacterium casei LMG S-19264T (=DSM 44701T), isolated from a smear-ripened cheese.</title>
        <authorList>
            <consortium name="US DOE Joint Genome Institute (JGI-PGF)"/>
            <person name="Walter F."/>
            <person name="Albersmeier A."/>
            <person name="Kalinowski J."/>
            <person name="Ruckert C."/>
        </authorList>
    </citation>
    <scope>NUCLEOTIDE SEQUENCE</scope>
    <source>
        <strain evidence="2">JCM 3035</strain>
    </source>
</reference>
<organism evidence="2 3">
    <name type="scientific">Streptomyces flaveus</name>
    <dbReference type="NCBI Taxonomy" id="66370"/>
    <lineage>
        <taxon>Bacteria</taxon>
        <taxon>Bacillati</taxon>
        <taxon>Actinomycetota</taxon>
        <taxon>Actinomycetes</taxon>
        <taxon>Kitasatosporales</taxon>
        <taxon>Streptomycetaceae</taxon>
        <taxon>Streptomyces</taxon>
        <taxon>Streptomyces aurantiacus group</taxon>
    </lineage>
</organism>
<feature type="domain" description="PPC" evidence="1">
    <location>
        <begin position="15"/>
        <end position="141"/>
    </location>
</feature>
<dbReference type="PROSITE" id="PS51742">
    <property type="entry name" value="PPC"/>
    <property type="match status" value="1"/>
</dbReference>
<dbReference type="Proteomes" id="UP000637788">
    <property type="component" value="Unassembled WGS sequence"/>
</dbReference>
<evidence type="ECO:0000313" key="3">
    <source>
        <dbReference type="Proteomes" id="UP000637788"/>
    </source>
</evidence>
<dbReference type="PANTHER" id="PTHR34988:SF1">
    <property type="entry name" value="DNA-BINDING PROTEIN"/>
    <property type="match status" value="1"/>
</dbReference>
<dbReference type="CDD" id="cd11378">
    <property type="entry name" value="DUF296"/>
    <property type="match status" value="1"/>
</dbReference>
<dbReference type="Gene3D" id="3.30.1330.80">
    <property type="entry name" value="Hypothetical protein, similar to alpha- acetolactate decarboxylase, domain 2"/>
    <property type="match status" value="1"/>
</dbReference>
<dbReference type="InterPro" id="IPR005175">
    <property type="entry name" value="PPC_dom"/>
</dbReference>
<comment type="caution">
    <text evidence="2">The sequence shown here is derived from an EMBL/GenBank/DDBJ whole genome shotgun (WGS) entry which is preliminary data.</text>
</comment>
<dbReference type="Pfam" id="PF03479">
    <property type="entry name" value="PCC"/>
    <property type="match status" value="1"/>
</dbReference>
<proteinExistence type="predicted"/>
<accession>A0A917RH82</accession>